<gene>
    <name evidence="21" type="ORF">DUI87_16876</name>
</gene>
<evidence type="ECO:0000256" key="6">
    <source>
        <dbReference type="ARBA" id="ARBA00022454"/>
    </source>
</evidence>
<name>A0A3M0K4L4_HIRRU</name>
<dbReference type="STRING" id="333673.A0A3M0K4L4"/>
<dbReference type="FunFam" id="3.30.110.110:FF:000001">
    <property type="entry name" value="Double-strand break repair protein"/>
    <property type="match status" value="1"/>
</dbReference>
<organism evidence="21 22">
    <name type="scientific">Hirundo rustica rustica</name>
    <dbReference type="NCBI Taxonomy" id="333673"/>
    <lineage>
        <taxon>Eukaryota</taxon>
        <taxon>Metazoa</taxon>
        <taxon>Chordata</taxon>
        <taxon>Craniata</taxon>
        <taxon>Vertebrata</taxon>
        <taxon>Euteleostomi</taxon>
        <taxon>Archelosauria</taxon>
        <taxon>Archosauria</taxon>
        <taxon>Dinosauria</taxon>
        <taxon>Saurischia</taxon>
        <taxon>Theropoda</taxon>
        <taxon>Coelurosauria</taxon>
        <taxon>Aves</taxon>
        <taxon>Neognathae</taxon>
        <taxon>Neoaves</taxon>
        <taxon>Telluraves</taxon>
        <taxon>Australaves</taxon>
        <taxon>Passeriformes</taxon>
        <taxon>Sylvioidea</taxon>
        <taxon>Hirundinidae</taxon>
        <taxon>Hirundo</taxon>
    </lineage>
</organism>
<dbReference type="OrthoDB" id="30417at2759"/>
<keyword evidence="13" id="KW-0779">Telomere</keyword>
<feature type="region of interest" description="Disordered" evidence="19">
    <location>
        <begin position="815"/>
        <end position="901"/>
    </location>
</feature>
<comment type="cofactor">
    <cofactor evidence="1">
        <name>Mn(2+)</name>
        <dbReference type="ChEBI" id="CHEBI:29035"/>
    </cofactor>
</comment>
<dbReference type="InterPro" id="IPR038487">
    <property type="entry name" value="Mre11_capping_dom"/>
</dbReference>
<feature type="region of interest" description="Disordered" evidence="19">
    <location>
        <begin position="718"/>
        <end position="782"/>
    </location>
</feature>
<evidence type="ECO:0000256" key="1">
    <source>
        <dbReference type="ARBA" id="ARBA00001936"/>
    </source>
</evidence>
<dbReference type="AlphaFoldDB" id="A0A3M0K4L4"/>
<dbReference type="GO" id="GO:0030870">
    <property type="term" value="C:Mre11 complex"/>
    <property type="evidence" value="ECO:0007669"/>
    <property type="project" value="InterPro"/>
</dbReference>
<dbReference type="InterPro" id="IPR041796">
    <property type="entry name" value="Mre11_N"/>
</dbReference>
<dbReference type="Pfam" id="PF04152">
    <property type="entry name" value="Mre11_DNA_bind"/>
    <property type="match status" value="1"/>
</dbReference>
<dbReference type="GO" id="GO:0000723">
    <property type="term" value="P:telomere maintenance"/>
    <property type="evidence" value="ECO:0007669"/>
    <property type="project" value="TreeGrafter"/>
</dbReference>
<protein>
    <recommendedName>
        <fullName evidence="5">Double-strand break repair protein MRE11</fullName>
    </recommendedName>
</protein>
<evidence type="ECO:0000256" key="16">
    <source>
        <dbReference type="ARBA" id="ARBA00023242"/>
    </source>
</evidence>
<evidence type="ECO:0000256" key="8">
    <source>
        <dbReference type="ARBA" id="ARBA00022723"/>
    </source>
</evidence>
<evidence type="ECO:0000256" key="14">
    <source>
        <dbReference type="ARBA" id="ARBA00023204"/>
    </source>
</evidence>
<evidence type="ECO:0000256" key="4">
    <source>
        <dbReference type="ARBA" id="ARBA00009028"/>
    </source>
</evidence>
<dbReference type="SMART" id="SM01347">
    <property type="entry name" value="Mre11_DNA_bind"/>
    <property type="match status" value="1"/>
</dbReference>
<dbReference type="SUPFAM" id="SSF56300">
    <property type="entry name" value="Metallo-dependent phosphatases"/>
    <property type="match status" value="2"/>
</dbReference>
<dbReference type="Proteomes" id="UP000269221">
    <property type="component" value="Unassembled WGS sequence"/>
</dbReference>
<dbReference type="NCBIfam" id="TIGR00583">
    <property type="entry name" value="mre11"/>
    <property type="match status" value="1"/>
</dbReference>
<comment type="caution">
    <text evidence="21">The sequence shown here is derived from an EMBL/GenBank/DDBJ whole genome shotgun (WGS) entry which is preliminary data.</text>
</comment>
<dbReference type="InterPro" id="IPR007281">
    <property type="entry name" value="Mre11_DNA-bd"/>
</dbReference>
<dbReference type="CDD" id="cd00840">
    <property type="entry name" value="MPP_Mre11_N"/>
    <property type="match status" value="1"/>
</dbReference>
<sequence>MSAINSQDGEDTFKILIATDIHLGYLEKDPVRGNDTFVTFNEILDHAQKNESRCEALQVELNKDSGSSSIEVMLRLLPELNIKTPSVKKKDGLLQETPFCWELKAQYADCLHFLGKSKGLSWSTAAEREPGCAQVAKKADGILAWISRGVASRSRAVTVPLCWALLRPHLKSCVQFWAPPCKKDIEGLECVQRRATELEKGLEPNEGWLRELGVFSLEKRKLRADLIDLYNCLKRGCSQVDFILLGGDLFHDNKPSRKTIHSCLESLRKYCMGDRPVQFEILSDQAVNFHYSKFPWVNYQDENLNISIPVFSIHGNHDDPTGADALCALDILSCAGLLNHFGRSTSVEKIDISPILLRKGRTKIALYGLGAIPDERLYRMFVNKQVTMLRPKEDEDSWFNLFVIHQNRSKHGATNYIPEQFLDDFINLVVWGHEHECKIAPFQNEQQRFYVSQPGSSVVTSLSPGEAVKKHIGLLHVKGKKMKMEKIALETVRTFHIEDIVLADHPDLFNPDNPNVTQAIQAFCMEKVELMLDTAERERLGNPRQPEKPIIRLRVDYAGGFEPFSVHRFSQKYMHRVANPKDIIHFFRHREQKEKKGIDLNFGKLVSRPAEGTTLRVEDLVKQYFQTAEKKVQLSLLTERGMGEAVQEFVDKEEKDAIEELVKFQLEKTQRFLKERRTDAEEEKIDEEVRKFRESRKKNIEEEDKEVREAMLRARAHRSEDEVLVAASSDEDSMDVEMTGTANPSDGFSSTLSRGRGRGRGTTSQESASGSRSYKPVSVPGKNMSIIDAFRSSKTDQSLNSFQSYSEDIIDADSDAEDTSFVPSSKVNQRLPTVSSRSKRGSQNQASRGVDFESDEMYLPRSSSRERNCVEKQHVRAQIMSCSPMTAEDPGSELASGYKAG</sequence>
<keyword evidence="22" id="KW-1185">Reference proteome</keyword>
<reference evidence="21 22" key="1">
    <citation type="submission" date="2018-07" db="EMBL/GenBank/DDBJ databases">
        <title>A high quality draft genome assembly of the barn swallow (H. rustica rustica).</title>
        <authorList>
            <person name="Formenti G."/>
            <person name="Chiara M."/>
            <person name="Poveda L."/>
            <person name="Francoijs K.-J."/>
            <person name="Bonisoli-Alquati A."/>
            <person name="Canova L."/>
            <person name="Gianfranceschi L."/>
            <person name="Horner D.S."/>
            <person name="Saino N."/>
        </authorList>
    </citation>
    <scope>NUCLEOTIDE SEQUENCE [LARGE SCALE GENOMIC DNA]</scope>
    <source>
        <strain evidence="21">Chelidonia</strain>
        <tissue evidence="21">Blood</tissue>
    </source>
</reference>
<evidence type="ECO:0000256" key="10">
    <source>
        <dbReference type="ARBA" id="ARBA00022763"/>
    </source>
</evidence>
<dbReference type="InterPro" id="IPR029052">
    <property type="entry name" value="Metallo-depent_PP-like"/>
</dbReference>
<feature type="compositionally biased region" description="Polar residues" evidence="19">
    <location>
        <begin position="821"/>
        <end position="847"/>
    </location>
</feature>
<keyword evidence="7 18" id="KW-0540">Nuclease</keyword>
<keyword evidence="6" id="KW-0158">Chromosome</keyword>
<dbReference type="GO" id="GO:0042138">
    <property type="term" value="P:meiotic DNA double-strand break formation"/>
    <property type="evidence" value="ECO:0007669"/>
    <property type="project" value="TreeGrafter"/>
</dbReference>
<dbReference type="GO" id="GO:0008296">
    <property type="term" value="F:3'-5'-DNA exonuclease activity"/>
    <property type="evidence" value="ECO:0007669"/>
    <property type="project" value="InterPro"/>
</dbReference>
<evidence type="ECO:0000313" key="22">
    <source>
        <dbReference type="Proteomes" id="UP000269221"/>
    </source>
</evidence>
<keyword evidence="12 18" id="KW-0269">Exonuclease</keyword>
<keyword evidence="14 18" id="KW-0234">DNA repair</keyword>
<dbReference type="EMBL" id="QRBI01000120">
    <property type="protein sequence ID" value="RMC07411.1"/>
    <property type="molecule type" value="Genomic_DNA"/>
</dbReference>
<evidence type="ECO:0000256" key="13">
    <source>
        <dbReference type="ARBA" id="ARBA00022895"/>
    </source>
</evidence>
<dbReference type="GO" id="GO:0035861">
    <property type="term" value="C:site of double-strand break"/>
    <property type="evidence" value="ECO:0007669"/>
    <property type="project" value="TreeGrafter"/>
</dbReference>
<evidence type="ECO:0000256" key="18">
    <source>
        <dbReference type="RuleBase" id="RU003447"/>
    </source>
</evidence>
<dbReference type="Gene3D" id="3.60.21.10">
    <property type="match status" value="2"/>
</dbReference>
<dbReference type="GO" id="GO:0097552">
    <property type="term" value="P:mitochondrial double-strand break repair via homologous recombination"/>
    <property type="evidence" value="ECO:0007669"/>
    <property type="project" value="TreeGrafter"/>
</dbReference>
<dbReference type="GO" id="GO:0030145">
    <property type="term" value="F:manganese ion binding"/>
    <property type="evidence" value="ECO:0007669"/>
    <property type="project" value="InterPro"/>
</dbReference>
<comment type="subcellular location">
    <subcellularLocation>
        <location evidence="3">Chromosome</location>
        <location evidence="3">Telomere</location>
    </subcellularLocation>
    <subcellularLocation>
        <location evidence="2">Nucleus</location>
    </subcellularLocation>
</comment>
<keyword evidence="16 18" id="KW-0539">Nucleus</keyword>
<evidence type="ECO:0000256" key="2">
    <source>
        <dbReference type="ARBA" id="ARBA00004123"/>
    </source>
</evidence>
<dbReference type="GO" id="GO:0031573">
    <property type="term" value="P:mitotic intra-S DNA damage checkpoint signaling"/>
    <property type="evidence" value="ECO:0007669"/>
    <property type="project" value="TreeGrafter"/>
</dbReference>
<evidence type="ECO:0000313" key="21">
    <source>
        <dbReference type="EMBL" id="RMC07411.1"/>
    </source>
</evidence>
<proteinExistence type="inferred from homology"/>
<feature type="domain" description="Mre11 DNA-binding" evidence="20">
    <location>
        <begin position="482"/>
        <end position="649"/>
    </location>
</feature>
<comment type="similarity">
    <text evidence="4 18">Belongs to the MRE11/RAD32 family.</text>
</comment>
<evidence type="ECO:0000256" key="11">
    <source>
        <dbReference type="ARBA" id="ARBA00022801"/>
    </source>
</evidence>
<dbReference type="GO" id="GO:0000724">
    <property type="term" value="P:double-strand break repair via homologous recombination"/>
    <property type="evidence" value="ECO:0007669"/>
    <property type="project" value="TreeGrafter"/>
</dbReference>
<dbReference type="GO" id="GO:0007095">
    <property type="term" value="P:mitotic G2 DNA damage checkpoint signaling"/>
    <property type="evidence" value="ECO:0007669"/>
    <property type="project" value="TreeGrafter"/>
</dbReference>
<evidence type="ECO:0000259" key="20">
    <source>
        <dbReference type="SMART" id="SM01347"/>
    </source>
</evidence>
<feature type="compositionally biased region" description="Basic and acidic residues" evidence="19">
    <location>
        <begin position="863"/>
        <end position="874"/>
    </location>
</feature>
<keyword evidence="9 18" id="KW-0255">Endonuclease</keyword>
<keyword evidence="11 18" id="KW-0378">Hydrolase</keyword>
<evidence type="ECO:0000256" key="9">
    <source>
        <dbReference type="ARBA" id="ARBA00022759"/>
    </source>
</evidence>
<dbReference type="Gene3D" id="3.30.110.110">
    <property type="entry name" value="Mre11, capping domain"/>
    <property type="match status" value="1"/>
</dbReference>
<dbReference type="InterPro" id="IPR003701">
    <property type="entry name" value="Mre11"/>
</dbReference>
<dbReference type="GO" id="GO:0000781">
    <property type="term" value="C:chromosome, telomeric region"/>
    <property type="evidence" value="ECO:0007669"/>
    <property type="project" value="UniProtKB-SubCell"/>
</dbReference>
<evidence type="ECO:0000256" key="17">
    <source>
        <dbReference type="ARBA" id="ARBA00023254"/>
    </source>
</evidence>
<accession>A0A3M0K4L4</accession>
<evidence type="ECO:0000256" key="12">
    <source>
        <dbReference type="ARBA" id="ARBA00022839"/>
    </source>
</evidence>
<dbReference type="InterPro" id="IPR004843">
    <property type="entry name" value="Calcineurin-like_PHP"/>
</dbReference>
<dbReference type="GO" id="GO:0006303">
    <property type="term" value="P:double-strand break repair via nonhomologous end joining"/>
    <property type="evidence" value="ECO:0007669"/>
    <property type="project" value="TreeGrafter"/>
</dbReference>
<dbReference type="Pfam" id="PF00149">
    <property type="entry name" value="Metallophos"/>
    <property type="match status" value="1"/>
</dbReference>
<evidence type="ECO:0000256" key="7">
    <source>
        <dbReference type="ARBA" id="ARBA00022722"/>
    </source>
</evidence>
<keyword evidence="8" id="KW-0479">Metal-binding</keyword>
<dbReference type="PANTHER" id="PTHR10139">
    <property type="entry name" value="DOUBLE-STRAND BREAK REPAIR PROTEIN MRE11"/>
    <property type="match status" value="1"/>
</dbReference>
<keyword evidence="17 18" id="KW-0469">Meiosis</keyword>
<dbReference type="GO" id="GO:0000014">
    <property type="term" value="F:single-stranded DNA endodeoxyribonuclease activity"/>
    <property type="evidence" value="ECO:0007669"/>
    <property type="project" value="TreeGrafter"/>
</dbReference>
<keyword evidence="15 18" id="KW-0464">Manganese</keyword>
<evidence type="ECO:0000256" key="5">
    <source>
        <dbReference type="ARBA" id="ARBA00017089"/>
    </source>
</evidence>
<evidence type="ECO:0000256" key="15">
    <source>
        <dbReference type="ARBA" id="ARBA00023211"/>
    </source>
</evidence>
<dbReference type="PANTHER" id="PTHR10139:SF1">
    <property type="entry name" value="DOUBLE-STRAND BREAK REPAIR PROTEIN MRE11"/>
    <property type="match status" value="1"/>
</dbReference>
<evidence type="ECO:0000256" key="19">
    <source>
        <dbReference type="SAM" id="MobiDB-lite"/>
    </source>
</evidence>
<keyword evidence="10 18" id="KW-0227">DNA damage</keyword>
<evidence type="ECO:0000256" key="3">
    <source>
        <dbReference type="ARBA" id="ARBA00004574"/>
    </source>
</evidence>
<dbReference type="FunFam" id="3.60.21.10:FF:000011">
    <property type="entry name" value="Double-strand break repair protein"/>
    <property type="match status" value="1"/>
</dbReference>